<gene>
    <name evidence="2" type="ORF">S01H4_50607</name>
</gene>
<keyword evidence="1" id="KW-1133">Transmembrane helix</keyword>
<keyword evidence="1" id="KW-0472">Membrane</keyword>
<name>X1BCQ0_9ZZZZ</name>
<evidence type="ECO:0000313" key="2">
    <source>
        <dbReference type="EMBL" id="GAG92805.1"/>
    </source>
</evidence>
<feature type="non-terminal residue" evidence="2">
    <location>
        <position position="158"/>
    </location>
</feature>
<protein>
    <submittedName>
        <fullName evidence="2">Uncharacterized protein</fullName>
    </submittedName>
</protein>
<proteinExistence type="predicted"/>
<feature type="transmembrane region" description="Helical" evidence="1">
    <location>
        <begin position="120"/>
        <end position="141"/>
    </location>
</feature>
<evidence type="ECO:0000256" key="1">
    <source>
        <dbReference type="SAM" id="Phobius"/>
    </source>
</evidence>
<accession>X1BCQ0</accession>
<reference evidence="2" key="1">
    <citation type="journal article" date="2014" name="Front. Microbiol.">
        <title>High frequency of phylogenetically diverse reductive dehalogenase-homologous genes in deep subseafloor sedimentary metagenomes.</title>
        <authorList>
            <person name="Kawai M."/>
            <person name="Futagami T."/>
            <person name="Toyoda A."/>
            <person name="Takaki Y."/>
            <person name="Nishi S."/>
            <person name="Hori S."/>
            <person name="Arai W."/>
            <person name="Tsubouchi T."/>
            <person name="Morono Y."/>
            <person name="Uchiyama I."/>
            <person name="Ito T."/>
            <person name="Fujiyama A."/>
            <person name="Inagaki F."/>
            <person name="Takami H."/>
        </authorList>
    </citation>
    <scope>NUCLEOTIDE SEQUENCE</scope>
    <source>
        <strain evidence="2">Expedition CK06-06</strain>
    </source>
</reference>
<dbReference type="EMBL" id="BART01028749">
    <property type="protein sequence ID" value="GAG92805.1"/>
    <property type="molecule type" value="Genomic_DNA"/>
</dbReference>
<feature type="transmembrane region" description="Helical" evidence="1">
    <location>
        <begin position="95"/>
        <end position="114"/>
    </location>
</feature>
<sequence>MVAISIIGIGFIKQFNIESIMDFGHHFEKFAILGVASLILFPNIIRMFWYTIIKGKIKAPFYAYIKGIWDLILHMFTQKNTLKCEDNTFRWFEHFIIVIGYLLLLFTTIFLNWFSTENAFIIWLGYIVAGVIFIFTFDFVLGRIKKNKEINKFSHPTD</sequence>
<comment type="caution">
    <text evidence="2">The sequence shown here is derived from an EMBL/GenBank/DDBJ whole genome shotgun (WGS) entry which is preliminary data.</text>
</comment>
<keyword evidence="1" id="KW-0812">Transmembrane</keyword>
<feature type="transmembrane region" description="Helical" evidence="1">
    <location>
        <begin position="30"/>
        <end position="49"/>
    </location>
</feature>
<dbReference type="AlphaFoldDB" id="X1BCQ0"/>
<organism evidence="2">
    <name type="scientific">marine sediment metagenome</name>
    <dbReference type="NCBI Taxonomy" id="412755"/>
    <lineage>
        <taxon>unclassified sequences</taxon>
        <taxon>metagenomes</taxon>
        <taxon>ecological metagenomes</taxon>
    </lineage>
</organism>